<proteinExistence type="predicted"/>
<dbReference type="PANTHER" id="PTHR22954">
    <property type="entry name" value="RETROVIRAL PROTEASE-RELATED"/>
    <property type="match status" value="1"/>
</dbReference>
<dbReference type="InterPro" id="IPR005312">
    <property type="entry name" value="DUF1759"/>
</dbReference>
<evidence type="ECO:0000313" key="2">
    <source>
        <dbReference type="Proteomes" id="UP000053097"/>
    </source>
</evidence>
<accession>A0A026WX56</accession>
<sequence length="109" mass="12567">KFQYLRTSLVGDATNVIHSLEITEANYEIAWNLLKQRYDNKRVIVNTHIKAIMDLPSMSKENPDELRQIADGAARHIHALEALKRPTSHWDDLLVYILSSKLDSVTLRK</sequence>
<dbReference type="Pfam" id="PF03564">
    <property type="entry name" value="DUF1759"/>
    <property type="match status" value="1"/>
</dbReference>
<dbReference type="OMA" id="CHINALE"/>
<dbReference type="EMBL" id="KK107093">
    <property type="protein sequence ID" value="EZA59724.1"/>
    <property type="molecule type" value="Genomic_DNA"/>
</dbReference>
<dbReference type="OrthoDB" id="7553704at2759"/>
<evidence type="ECO:0000313" key="1">
    <source>
        <dbReference type="EMBL" id="EZA59724.1"/>
    </source>
</evidence>
<dbReference type="PANTHER" id="PTHR22954:SF3">
    <property type="entry name" value="PROTEIN CBG08539"/>
    <property type="match status" value="1"/>
</dbReference>
<reference evidence="1 2" key="1">
    <citation type="journal article" date="2014" name="Curr. Biol.">
        <title>The genome of the clonal raider ant Cerapachys biroi.</title>
        <authorList>
            <person name="Oxley P.R."/>
            <person name="Ji L."/>
            <person name="Fetter-Pruneda I."/>
            <person name="McKenzie S.K."/>
            <person name="Li C."/>
            <person name="Hu H."/>
            <person name="Zhang G."/>
            <person name="Kronauer D.J."/>
        </authorList>
    </citation>
    <scope>NUCLEOTIDE SEQUENCE [LARGE SCALE GENOMIC DNA]</scope>
</reference>
<feature type="non-terminal residue" evidence="1">
    <location>
        <position position="1"/>
    </location>
</feature>
<dbReference type="Proteomes" id="UP000053097">
    <property type="component" value="Unassembled WGS sequence"/>
</dbReference>
<evidence type="ECO:0008006" key="3">
    <source>
        <dbReference type="Google" id="ProtNLM"/>
    </source>
</evidence>
<dbReference type="STRING" id="2015173.A0A026WX56"/>
<protein>
    <recommendedName>
        <fullName evidence="3">Copia protein</fullName>
    </recommendedName>
</protein>
<keyword evidence="2" id="KW-1185">Reference proteome</keyword>
<name>A0A026WX56_OOCBI</name>
<organism evidence="1 2">
    <name type="scientific">Ooceraea biroi</name>
    <name type="common">Clonal raider ant</name>
    <name type="synonym">Cerapachys biroi</name>
    <dbReference type="NCBI Taxonomy" id="2015173"/>
    <lineage>
        <taxon>Eukaryota</taxon>
        <taxon>Metazoa</taxon>
        <taxon>Ecdysozoa</taxon>
        <taxon>Arthropoda</taxon>
        <taxon>Hexapoda</taxon>
        <taxon>Insecta</taxon>
        <taxon>Pterygota</taxon>
        <taxon>Neoptera</taxon>
        <taxon>Endopterygota</taxon>
        <taxon>Hymenoptera</taxon>
        <taxon>Apocrita</taxon>
        <taxon>Aculeata</taxon>
        <taxon>Formicoidea</taxon>
        <taxon>Formicidae</taxon>
        <taxon>Dorylinae</taxon>
        <taxon>Ooceraea</taxon>
    </lineage>
</organism>
<dbReference type="AlphaFoldDB" id="A0A026WX56"/>
<gene>
    <name evidence="1" type="ORF">X777_16372</name>
</gene>